<dbReference type="InterPro" id="IPR029033">
    <property type="entry name" value="His_PPase_superfam"/>
</dbReference>
<protein>
    <submittedName>
        <fullName evidence="3">Fructose-2,6-bisphosphatase</fullName>
    </submittedName>
</protein>
<organism evidence="3 4">
    <name type="scientific">Mesotoga prima</name>
    <dbReference type="NCBI Taxonomy" id="1184387"/>
    <lineage>
        <taxon>Bacteria</taxon>
        <taxon>Thermotogati</taxon>
        <taxon>Thermotogota</taxon>
        <taxon>Thermotogae</taxon>
        <taxon>Kosmotogales</taxon>
        <taxon>Kosmotogaceae</taxon>
        <taxon>Mesotoga</taxon>
    </lineage>
</organism>
<reference evidence="4" key="1">
    <citation type="journal article" date="2015" name="MBio">
        <title>Genome-Resolved Metagenomic Analysis Reveals Roles for Candidate Phyla and Other Microbial Community Members in Biogeochemical Transformations in Oil Reservoirs.</title>
        <authorList>
            <person name="Hu P."/>
            <person name="Tom L."/>
            <person name="Singh A."/>
            <person name="Thomas B.C."/>
            <person name="Baker B.J."/>
            <person name="Piceno Y.M."/>
            <person name="Andersen G.L."/>
            <person name="Banfield J.F."/>
        </authorList>
    </citation>
    <scope>NUCLEOTIDE SEQUENCE [LARGE SCALE GENOMIC DNA]</scope>
</reference>
<dbReference type="CDD" id="cd07067">
    <property type="entry name" value="HP_PGM_like"/>
    <property type="match status" value="1"/>
</dbReference>
<evidence type="ECO:0000256" key="1">
    <source>
        <dbReference type="PIRSR" id="PIRSR613078-1"/>
    </source>
</evidence>
<dbReference type="Pfam" id="PF00300">
    <property type="entry name" value="His_Phos_1"/>
    <property type="match status" value="1"/>
</dbReference>
<gene>
    <name evidence="3" type="ORF">XD94_0492</name>
</gene>
<dbReference type="GO" id="GO:0005737">
    <property type="term" value="C:cytoplasm"/>
    <property type="evidence" value="ECO:0007669"/>
    <property type="project" value="TreeGrafter"/>
</dbReference>
<dbReference type="EMBL" id="LGGP01000061">
    <property type="protein sequence ID" value="KUK81383.1"/>
    <property type="molecule type" value="Genomic_DNA"/>
</dbReference>
<comment type="caution">
    <text evidence="3">The sequence shown here is derived from an EMBL/GenBank/DDBJ whole genome shotgun (WGS) entry which is preliminary data.</text>
</comment>
<dbReference type="PATRIC" id="fig|1184387.3.peg.833"/>
<feature type="binding site" evidence="2">
    <location>
        <begin position="7"/>
        <end position="14"/>
    </location>
    <ligand>
        <name>substrate</name>
    </ligand>
</feature>
<dbReference type="Gene3D" id="3.40.50.1240">
    <property type="entry name" value="Phosphoglycerate mutase-like"/>
    <property type="match status" value="1"/>
</dbReference>
<dbReference type="PIRSF" id="PIRSF000709">
    <property type="entry name" value="6PFK_2-Ptase"/>
    <property type="match status" value="1"/>
</dbReference>
<dbReference type="InterPro" id="IPR013078">
    <property type="entry name" value="His_Pase_superF_clade-1"/>
</dbReference>
<dbReference type="PANTHER" id="PTHR48100">
    <property type="entry name" value="BROAD-SPECIFICITY PHOSPHATASE YOR283W-RELATED"/>
    <property type="match status" value="1"/>
</dbReference>
<name>A0A101HR06_9BACT</name>
<feature type="active site" description="Proton donor/acceptor" evidence="1">
    <location>
        <position position="83"/>
    </location>
</feature>
<sequence>MEIYFVRHGETEWNNSNRWQGRSDIPLSERGRNQAIQTGEFLRKIGLRPAALYASDLKRAKETAEIIGQTLRIKPIVNPVLREADVGLWNGLEISEAFRNHGNLIEHWQKDPWADIAKTESLGEVQRRAVSFLKFVSTAFAGKQVVAVSHALLIRTVICYSMGLPLENHYRLSMHNCSVSSIIVEGGKTKVHELNLWRHLEEEQVL</sequence>
<dbReference type="SUPFAM" id="SSF53254">
    <property type="entry name" value="Phosphoglycerate mutase-like"/>
    <property type="match status" value="1"/>
</dbReference>
<evidence type="ECO:0000313" key="3">
    <source>
        <dbReference type="EMBL" id="KUK81383.1"/>
    </source>
</evidence>
<accession>A0A101HR06</accession>
<proteinExistence type="predicted"/>
<dbReference type="PANTHER" id="PTHR48100:SF59">
    <property type="entry name" value="ADENOSYLCOBALAMIN_ALPHA-RIBAZOLE PHOSPHATASE"/>
    <property type="match status" value="1"/>
</dbReference>
<dbReference type="SMART" id="SM00855">
    <property type="entry name" value="PGAM"/>
    <property type="match status" value="1"/>
</dbReference>
<dbReference type="AlphaFoldDB" id="A0A101HR06"/>
<feature type="binding site" evidence="2">
    <location>
        <position position="59"/>
    </location>
    <ligand>
        <name>substrate</name>
    </ligand>
</feature>
<feature type="active site" description="Tele-phosphohistidine intermediate" evidence="1">
    <location>
        <position position="8"/>
    </location>
</feature>
<dbReference type="InterPro" id="IPR050275">
    <property type="entry name" value="PGM_Phosphatase"/>
</dbReference>
<dbReference type="Proteomes" id="UP000054092">
    <property type="component" value="Unassembled WGS sequence"/>
</dbReference>
<evidence type="ECO:0000313" key="4">
    <source>
        <dbReference type="Proteomes" id="UP000054092"/>
    </source>
</evidence>
<dbReference type="GO" id="GO:0016791">
    <property type="term" value="F:phosphatase activity"/>
    <property type="evidence" value="ECO:0007669"/>
    <property type="project" value="TreeGrafter"/>
</dbReference>
<evidence type="ECO:0000256" key="2">
    <source>
        <dbReference type="PIRSR" id="PIRSR613078-2"/>
    </source>
</evidence>